<keyword evidence="2" id="KW-0472">Membrane</keyword>
<evidence type="ECO:0000256" key="2">
    <source>
        <dbReference type="SAM" id="Phobius"/>
    </source>
</evidence>
<dbReference type="AlphaFoldDB" id="A0A2W7RKT4"/>
<protein>
    <submittedName>
        <fullName evidence="3">Uncharacterized protein</fullName>
    </submittedName>
</protein>
<feature type="transmembrane region" description="Helical" evidence="2">
    <location>
        <begin position="148"/>
        <end position="167"/>
    </location>
</feature>
<feature type="region of interest" description="Disordered" evidence="1">
    <location>
        <begin position="233"/>
        <end position="259"/>
    </location>
</feature>
<keyword evidence="4" id="KW-1185">Reference proteome</keyword>
<name>A0A2W7RKT4_9BACT</name>
<evidence type="ECO:0000313" key="4">
    <source>
        <dbReference type="Proteomes" id="UP000249720"/>
    </source>
</evidence>
<comment type="caution">
    <text evidence="3">The sequence shown here is derived from an EMBL/GenBank/DDBJ whole genome shotgun (WGS) entry which is preliminary data.</text>
</comment>
<evidence type="ECO:0000313" key="3">
    <source>
        <dbReference type="EMBL" id="PZX60831.1"/>
    </source>
</evidence>
<gene>
    <name evidence="3" type="ORF">LX80_02315</name>
</gene>
<keyword evidence="2" id="KW-0812">Transmembrane</keyword>
<dbReference type="RefSeq" id="WP_111296638.1">
    <property type="nucleotide sequence ID" value="NZ_QKZV01000008.1"/>
</dbReference>
<reference evidence="3 4" key="1">
    <citation type="submission" date="2018-06" db="EMBL/GenBank/DDBJ databases">
        <title>Genomic Encyclopedia of Archaeal and Bacterial Type Strains, Phase II (KMG-II): from individual species to whole genera.</title>
        <authorList>
            <person name="Goeker M."/>
        </authorList>
    </citation>
    <scope>NUCLEOTIDE SEQUENCE [LARGE SCALE GENOMIC DNA]</scope>
    <source>
        <strain evidence="3 4">DSM 23241</strain>
    </source>
</reference>
<sequence>MMLRSDMILEELKEHFPALLPAYRIQVYKVPNGYFDKFAEQLLENISDNTVESVTLPAIQQPFSVPKGYFESLPQQILNKIKADNKPLSVSEELEQIAPALLTISKKPVFSVPAHYFEKSNFTAIAKGSEKNNNGTAKVISMRNTRKWFSYAAAAVIAGVLITGALWNNSSFTDSSNVFSLNKEITNVSDDAIQNYLNNDVTASNYINDTSIIDSDEALPDVQQGLQNISDEELSGYLKSTEENNNVPPAAETKKESGI</sequence>
<dbReference type="Proteomes" id="UP000249720">
    <property type="component" value="Unassembled WGS sequence"/>
</dbReference>
<dbReference type="EMBL" id="QKZV01000008">
    <property type="protein sequence ID" value="PZX60831.1"/>
    <property type="molecule type" value="Genomic_DNA"/>
</dbReference>
<organism evidence="3 4">
    <name type="scientific">Hydrotalea sandarakina</name>
    <dbReference type="NCBI Taxonomy" id="1004304"/>
    <lineage>
        <taxon>Bacteria</taxon>
        <taxon>Pseudomonadati</taxon>
        <taxon>Bacteroidota</taxon>
        <taxon>Chitinophagia</taxon>
        <taxon>Chitinophagales</taxon>
        <taxon>Chitinophagaceae</taxon>
        <taxon>Hydrotalea</taxon>
    </lineage>
</organism>
<keyword evidence="2" id="KW-1133">Transmembrane helix</keyword>
<accession>A0A2W7RKT4</accession>
<evidence type="ECO:0000256" key="1">
    <source>
        <dbReference type="SAM" id="MobiDB-lite"/>
    </source>
</evidence>
<proteinExistence type="predicted"/>
<dbReference type="OrthoDB" id="677448at2"/>